<dbReference type="OrthoDB" id="2235379at2"/>
<dbReference type="EMBL" id="MSJL01000003">
    <property type="protein sequence ID" value="OLF50630.1"/>
    <property type="molecule type" value="Genomic_DNA"/>
</dbReference>
<dbReference type="AlphaFoldDB" id="A0A1Q8EFP7"/>
<accession>A0A1Q8EFP7</accession>
<gene>
    <name evidence="1" type="ORF">BU200_00995</name>
    <name evidence="2" type="ORF">NCTC12957_00133</name>
</gene>
<dbReference type="Proteomes" id="UP000255213">
    <property type="component" value="Unassembled WGS sequence"/>
</dbReference>
<dbReference type="EMBL" id="UHEN01000001">
    <property type="protein sequence ID" value="SUN05203.1"/>
    <property type="molecule type" value="Genomic_DNA"/>
</dbReference>
<reference evidence="2 4" key="3">
    <citation type="submission" date="2018-06" db="EMBL/GenBank/DDBJ databases">
        <authorList>
            <consortium name="Pathogen Informatics"/>
            <person name="Doyle S."/>
        </authorList>
    </citation>
    <scope>NUCLEOTIDE SEQUENCE [LARGE SCALE GENOMIC DNA]</scope>
    <source>
        <strain evidence="2 4">NCTC12957</strain>
    </source>
</reference>
<reference evidence="3" key="1">
    <citation type="submission" date="2016-12" db="EMBL/GenBank/DDBJ databases">
        <authorList>
            <person name="Gulvik C.A."/>
        </authorList>
    </citation>
    <scope>NUCLEOTIDE SEQUENCE [LARGE SCALE GENOMIC DNA]</scope>
    <source>
        <strain evidence="3">ATCC 51725</strain>
    </source>
</reference>
<protein>
    <submittedName>
        <fullName evidence="1">Uncharacterized protein</fullName>
    </submittedName>
</protein>
<reference evidence="1" key="2">
    <citation type="submission" date="2016-12" db="EMBL/GenBank/DDBJ databases">
        <authorList>
            <person name="Song W.-J."/>
            <person name="Kurnit D.M."/>
        </authorList>
    </citation>
    <scope>NUCLEOTIDE SEQUENCE [LARGE SCALE GENOMIC DNA]</scope>
    <source>
        <strain evidence="1">ATCC 51725</strain>
    </source>
</reference>
<evidence type="ECO:0000313" key="4">
    <source>
        <dbReference type="Proteomes" id="UP000255213"/>
    </source>
</evidence>
<dbReference type="RefSeq" id="WP_075098374.1">
    <property type="nucleotide sequence ID" value="NZ_MSJL01000003.1"/>
</dbReference>
<evidence type="ECO:0000313" key="3">
    <source>
        <dbReference type="Proteomes" id="UP000186437"/>
    </source>
</evidence>
<keyword evidence="3" id="KW-1185">Reference proteome</keyword>
<evidence type="ECO:0000313" key="1">
    <source>
        <dbReference type="EMBL" id="OLF50630.1"/>
    </source>
</evidence>
<evidence type="ECO:0000313" key="2">
    <source>
        <dbReference type="EMBL" id="SUN05203.1"/>
    </source>
</evidence>
<sequence length="110" mass="12822">MKFYVTENKRLIVEMHSYDRFDTQATGFVPAPNAKILISEKNFLEELTVKVREAIASVLKEYQPTFAELPLKQVFDEKRKQIQQSYDTEEAVADIIRTWDCATLSGEEWT</sequence>
<organism evidence="1 3">
    <name type="scientific">Streptococcus acidominimus</name>
    <dbReference type="NCBI Taxonomy" id="1326"/>
    <lineage>
        <taxon>Bacteria</taxon>
        <taxon>Bacillati</taxon>
        <taxon>Bacillota</taxon>
        <taxon>Bacilli</taxon>
        <taxon>Lactobacillales</taxon>
        <taxon>Streptococcaceae</taxon>
        <taxon>Streptococcus</taxon>
    </lineage>
</organism>
<name>A0A1Q8EFP7_STRAI</name>
<dbReference type="Proteomes" id="UP000186437">
    <property type="component" value="Unassembled WGS sequence"/>
</dbReference>
<proteinExistence type="predicted"/>